<proteinExistence type="inferred from homology"/>
<dbReference type="Gene3D" id="3.40.50.1820">
    <property type="entry name" value="alpha/beta hydrolase"/>
    <property type="match status" value="1"/>
</dbReference>
<dbReference type="GO" id="GO:0052689">
    <property type="term" value="F:carboxylic ester hydrolase activity"/>
    <property type="evidence" value="ECO:0007669"/>
    <property type="project" value="TreeGrafter"/>
</dbReference>
<name>A0A7S4QGG4_9STRA</name>
<comment type="similarity">
    <text evidence="1">Belongs to the AB hydrolase superfamily. AB hydrolase 2 family.</text>
</comment>
<dbReference type="InterPro" id="IPR029058">
    <property type="entry name" value="AB_hydrolase_fold"/>
</dbReference>
<evidence type="ECO:0000259" key="3">
    <source>
        <dbReference type="Pfam" id="PF02230"/>
    </source>
</evidence>
<evidence type="ECO:0000256" key="1">
    <source>
        <dbReference type="ARBA" id="ARBA00006499"/>
    </source>
</evidence>
<evidence type="ECO:0000256" key="2">
    <source>
        <dbReference type="ARBA" id="ARBA00022801"/>
    </source>
</evidence>
<dbReference type="GO" id="GO:0008474">
    <property type="term" value="F:palmitoyl-(protein) hydrolase activity"/>
    <property type="evidence" value="ECO:0007669"/>
    <property type="project" value="TreeGrafter"/>
</dbReference>
<dbReference type="PANTHER" id="PTHR10655">
    <property type="entry name" value="LYSOPHOSPHOLIPASE-RELATED"/>
    <property type="match status" value="1"/>
</dbReference>
<dbReference type="InterPro" id="IPR003140">
    <property type="entry name" value="PLipase/COase/thioEstase"/>
</dbReference>
<feature type="domain" description="Phospholipase/carboxylesterase/thioesterase" evidence="3">
    <location>
        <begin position="2"/>
        <end position="179"/>
    </location>
</feature>
<dbReference type="Pfam" id="PF02230">
    <property type="entry name" value="Abhydrolase_2"/>
    <property type="match status" value="1"/>
</dbReference>
<keyword evidence="2" id="KW-0378">Hydrolase</keyword>
<organism evidence="4">
    <name type="scientific">Ditylum brightwellii</name>
    <dbReference type="NCBI Taxonomy" id="49249"/>
    <lineage>
        <taxon>Eukaryota</taxon>
        <taxon>Sar</taxon>
        <taxon>Stramenopiles</taxon>
        <taxon>Ochrophyta</taxon>
        <taxon>Bacillariophyta</taxon>
        <taxon>Mediophyceae</taxon>
        <taxon>Lithodesmiophycidae</taxon>
        <taxon>Lithodesmiales</taxon>
        <taxon>Lithodesmiaceae</taxon>
        <taxon>Ditylum</taxon>
    </lineage>
</organism>
<accession>A0A7S4QGG4</accession>
<protein>
    <recommendedName>
        <fullName evidence="3">Phospholipase/carboxylesterase/thioesterase domain-containing protein</fullName>
    </recommendedName>
</protein>
<dbReference type="SUPFAM" id="SSF53474">
    <property type="entry name" value="alpha/beta-Hydrolases"/>
    <property type="match status" value="1"/>
</dbReference>
<dbReference type="PANTHER" id="PTHR10655:SF17">
    <property type="entry name" value="LYSOPHOSPHOLIPASE-LIKE PROTEIN 1"/>
    <property type="match status" value="1"/>
</dbReference>
<dbReference type="GO" id="GO:0005737">
    <property type="term" value="C:cytoplasm"/>
    <property type="evidence" value="ECO:0007669"/>
    <property type="project" value="TreeGrafter"/>
</dbReference>
<sequence>MPYVKFILPTAPTQPVTMNMGMPMPSWYDIVGLDERSNEKCAGIEESRKTLVSILAKEHETTKLPYSRMALAGFSQGGALSIFTGMQMEKVDQKLAGILVMSGYLAGFGQFKITPGLEDTPVLHCHGMSDPMVPFGMAEKSRDKAIEKGATDYKLEGYAGLQHSVCPQEIADAAQFLSRILPPDDSCKIQLKDPSEMSVKELKEAIRKAGLGSKAVGLMEKAEFVKLVKDHREGKC</sequence>
<gene>
    <name evidence="4" type="ORF">DBRI00130_LOCUS2445</name>
</gene>
<dbReference type="AlphaFoldDB" id="A0A7S4QGG4"/>
<reference evidence="4" key="1">
    <citation type="submission" date="2021-01" db="EMBL/GenBank/DDBJ databases">
        <authorList>
            <person name="Corre E."/>
            <person name="Pelletier E."/>
            <person name="Niang G."/>
            <person name="Scheremetjew M."/>
            <person name="Finn R."/>
            <person name="Kale V."/>
            <person name="Holt S."/>
            <person name="Cochrane G."/>
            <person name="Meng A."/>
            <person name="Brown T."/>
            <person name="Cohen L."/>
        </authorList>
    </citation>
    <scope>NUCLEOTIDE SEQUENCE</scope>
    <source>
        <strain evidence="4">GSO104</strain>
    </source>
</reference>
<evidence type="ECO:0000313" key="4">
    <source>
        <dbReference type="EMBL" id="CAE4582854.1"/>
    </source>
</evidence>
<dbReference type="InterPro" id="IPR050565">
    <property type="entry name" value="LYPA1-2/EST-like"/>
</dbReference>
<dbReference type="EMBL" id="HBNS01003027">
    <property type="protein sequence ID" value="CAE4582854.1"/>
    <property type="molecule type" value="Transcribed_RNA"/>
</dbReference>